<dbReference type="Gene3D" id="1.10.40.50">
    <property type="entry name" value="Probable gtpase engc, domain 3"/>
    <property type="match status" value="1"/>
</dbReference>
<dbReference type="InterPro" id="IPR010914">
    <property type="entry name" value="RsgA_GTPase_dom"/>
</dbReference>
<dbReference type="Proteomes" id="UP001610990">
    <property type="component" value="Unassembled WGS sequence"/>
</dbReference>
<evidence type="ECO:0000256" key="6">
    <source>
        <dbReference type="ARBA" id="ARBA00022801"/>
    </source>
</evidence>
<comment type="caution">
    <text evidence="13">The sequence shown here is derived from an EMBL/GenBank/DDBJ whole genome shotgun (WGS) entry which is preliminary data.</text>
</comment>
<feature type="binding site" evidence="10">
    <location>
        <begin position="202"/>
        <end position="205"/>
    </location>
    <ligand>
        <name>GTP</name>
        <dbReference type="ChEBI" id="CHEBI:37565"/>
    </ligand>
</feature>
<evidence type="ECO:0000259" key="12">
    <source>
        <dbReference type="PROSITE" id="PS51721"/>
    </source>
</evidence>
<evidence type="ECO:0000256" key="1">
    <source>
        <dbReference type="ARBA" id="ARBA00022490"/>
    </source>
</evidence>
<keyword evidence="6 10" id="KW-0378">Hydrolase</keyword>
<name>A0ABW7RNE5_9ACTN</name>
<accession>A0ABW7RNE5</accession>
<evidence type="ECO:0000256" key="2">
    <source>
        <dbReference type="ARBA" id="ARBA00022517"/>
    </source>
</evidence>
<dbReference type="NCBIfam" id="TIGR00157">
    <property type="entry name" value="ribosome small subunit-dependent GTPase A"/>
    <property type="match status" value="1"/>
</dbReference>
<comment type="function">
    <text evidence="10">One of several proteins that assist in the late maturation steps of the functional core of the 30S ribosomal subunit. Helps release RbfA from mature subunits. May play a role in the assembly of ribosomal proteins into the subunit. Circularly permuted GTPase that catalyzes slow GTP hydrolysis, GTPase activity is stimulated by the 30S ribosomal subunit.</text>
</comment>
<dbReference type="RefSeq" id="WP_397676613.1">
    <property type="nucleotide sequence ID" value="NZ_JBIRFW010000003.1"/>
</dbReference>
<keyword evidence="3 10" id="KW-0479">Metal-binding</keyword>
<evidence type="ECO:0000259" key="11">
    <source>
        <dbReference type="PROSITE" id="PS50936"/>
    </source>
</evidence>
<dbReference type="PROSITE" id="PS51721">
    <property type="entry name" value="G_CP"/>
    <property type="match status" value="1"/>
</dbReference>
<feature type="binding site" evidence="10">
    <location>
        <begin position="256"/>
        <end position="264"/>
    </location>
    <ligand>
        <name>GTP</name>
        <dbReference type="ChEBI" id="CHEBI:37565"/>
    </ligand>
</feature>
<evidence type="ECO:0000256" key="8">
    <source>
        <dbReference type="ARBA" id="ARBA00022884"/>
    </source>
</evidence>
<dbReference type="EC" id="3.6.1.-" evidence="10"/>
<dbReference type="SUPFAM" id="SSF52540">
    <property type="entry name" value="P-loop containing nucleoside triphosphate hydrolases"/>
    <property type="match status" value="1"/>
</dbReference>
<comment type="cofactor">
    <cofactor evidence="10">
        <name>Zn(2+)</name>
        <dbReference type="ChEBI" id="CHEBI:29105"/>
    </cofactor>
    <text evidence="10">Binds 1 zinc ion per subunit.</text>
</comment>
<dbReference type="InterPro" id="IPR030378">
    <property type="entry name" value="G_CP_dom"/>
</dbReference>
<proteinExistence type="inferred from homology"/>
<keyword evidence="7 10" id="KW-0862">Zinc</keyword>
<dbReference type="PANTHER" id="PTHR32120:SF10">
    <property type="entry name" value="SMALL RIBOSOMAL SUBUNIT BIOGENESIS GTPASE RSGA"/>
    <property type="match status" value="1"/>
</dbReference>
<keyword evidence="5 10" id="KW-0547">Nucleotide-binding</keyword>
<feature type="binding site" evidence="10">
    <location>
        <position position="350"/>
    </location>
    <ligand>
        <name>Zn(2+)</name>
        <dbReference type="ChEBI" id="CHEBI:29105"/>
    </ligand>
</feature>
<keyword evidence="2 10" id="KW-0690">Ribosome biogenesis</keyword>
<dbReference type="PROSITE" id="PS50936">
    <property type="entry name" value="ENGC_GTPASE"/>
    <property type="match status" value="1"/>
</dbReference>
<evidence type="ECO:0000256" key="5">
    <source>
        <dbReference type="ARBA" id="ARBA00022741"/>
    </source>
</evidence>
<keyword evidence="1 10" id="KW-0963">Cytoplasm</keyword>
<organism evidence="13 14">
    <name type="scientific">Streptomyces celluloflavus</name>
    <dbReference type="NCBI Taxonomy" id="58344"/>
    <lineage>
        <taxon>Bacteria</taxon>
        <taxon>Bacillati</taxon>
        <taxon>Actinomycetota</taxon>
        <taxon>Actinomycetes</taxon>
        <taxon>Kitasatosporales</taxon>
        <taxon>Streptomycetaceae</taxon>
        <taxon>Streptomyces</taxon>
    </lineage>
</organism>
<evidence type="ECO:0000256" key="10">
    <source>
        <dbReference type="HAMAP-Rule" id="MF_01820"/>
    </source>
</evidence>
<evidence type="ECO:0000313" key="14">
    <source>
        <dbReference type="Proteomes" id="UP001610990"/>
    </source>
</evidence>
<keyword evidence="4 10" id="KW-0699">rRNA-binding</keyword>
<dbReference type="PANTHER" id="PTHR32120">
    <property type="entry name" value="SMALL RIBOSOMAL SUBUNIT BIOGENESIS GTPASE RSGA"/>
    <property type="match status" value="1"/>
</dbReference>
<keyword evidence="9 10" id="KW-0342">GTP-binding</keyword>
<feature type="domain" description="CP-type G" evidence="12">
    <location>
        <begin position="139"/>
        <end position="314"/>
    </location>
</feature>
<feature type="binding site" evidence="10">
    <location>
        <position position="344"/>
    </location>
    <ligand>
        <name>Zn(2+)</name>
        <dbReference type="ChEBI" id="CHEBI:29105"/>
    </ligand>
</feature>
<dbReference type="Pfam" id="PF03193">
    <property type="entry name" value="RsgA_GTPase"/>
    <property type="match status" value="1"/>
</dbReference>
<dbReference type="HAMAP" id="MF_01820">
    <property type="entry name" value="GTPase_RsgA"/>
    <property type="match status" value="1"/>
</dbReference>
<reference evidence="13 14" key="1">
    <citation type="submission" date="2024-10" db="EMBL/GenBank/DDBJ databases">
        <title>The Natural Products Discovery Center: Release of the First 8490 Sequenced Strains for Exploring Actinobacteria Biosynthetic Diversity.</title>
        <authorList>
            <person name="Kalkreuter E."/>
            <person name="Kautsar S.A."/>
            <person name="Yang D."/>
            <person name="Bader C.D."/>
            <person name="Teijaro C.N."/>
            <person name="Fluegel L."/>
            <person name="Davis C.M."/>
            <person name="Simpson J.R."/>
            <person name="Lauterbach L."/>
            <person name="Steele A.D."/>
            <person name="Gui C."/>
            <person name="Meng S."/>
            <person name="Li G."/>
            <person name="Viehrig K."/>
            <person name="Ye F."/>
            <person name="Su P."/>
            <person name="Kiefer A.F."/>
            <person name="Nichols A."/>
            <person name="Cepeda A.J."/>
            <person name="Yan W."/>
            <person name="Fan B."/>
            <person name="Jiang Y."/>
            <person name="Adhikari A."/>
            <person name="Zheng C.-J."/>
            <person name="Schuster L."/>
            <person name="Cowan T.M."/>
            <person name="Smanski M.J."/>
            <person name="Chevrette M.G."/>
            <person name="De Carvalho L.P.S."/>
            <person name="Shen B."/>
        </authorList>
    </citation>
    <scope>NUCLEOTIDE SEQUENCE [LARGE SCALE GENOMIC DNA]</scope>
    <source>
        <strain evidence="13 14">NPDC018013</strain>
    </source>
</reference>
<protein>
    <recommendedName>
        <fullName evidence="10">Small ribosomal subunit biogenesis GTPase RsgA</fullName>
        <ecNumber evidence="10">3.6.1.-</ecNumber>
    </recommendedName>
</protein>
<sequence>MIHASRHTSSAFSKSSEDFAPTASFASEARTATQAQLATEAPHALVAYGWDDGWAAEFAPYAAQGLLPGRVVRVDRGQCDVVTADGTVRADTEFVVPRDPMRIVCTGDWVAVDAAGDPRYVRTLLPRRTAFVRSTSSQRSEGQVLATNIDQIVICVSLAVELDPGRIERFLALAMSSSGGDALLHEAAPAAVGRAQPLVVLTKADLVGDPATLAYLVADVESAAPGVQVLAVSAETGDGLEVLAAVLAGGTSVLLGQSGAGKSTLANALLGEQVQGVRAARDRDGKGRHTTTTRNLLPLPWGGGLIDTPGLRGVGMWDAESGLTRAFSDVETLAGECRFHDCAHEAEPGCAVQEAIDSGELPERRLASYRKLLRENQRIAAKTDARMRAEIRRGWKQQQALGRHMMERKRGPRG</sequence>
<feature type="binding site" evidence="10">
    <location>
        <position position="342"/>
    </location>
    <ligand>
        <name>Zn(2+)</name>
        <dbReference type="ChEBI" id="CHEBI:29105"/>
    </ligand>
</feature>
<comment type="subunit">
    <text evidence="10">Monomer. Associates with 30S ribosomal subunit, binds 16S rRNA.</text>
</comment>
<evidence type="ECO:0000313" key="13">
    <source>
        <dbReference type="EMBL" id="MFH8589610.1"/>
    </source>
</evidence>
<comment type="subcellular location">
    <subcellularLocation>
        <location evidence="10">Cytoplasm</location>
    </subcellularLocation>
</comment>
<dbReference type="InterPro" id="IPR027417">
    <property type="entry name" value="P-loop_NTPase"/>
</dbReference>
<dbReference type="EMBL" id="JBIRGH010000034">
    <property type="protein sequence ID" value="MFH8589610.1"/>
    <property type="molecule type" value="Genomic_DNA"/>
</dbReference>
<dbReference type="InterPro" id="IPR004881">
    <property type="entry name" value="Ribosome_biogen_GTPase_RsgA"/>
</dbReference>
<evidence type="ECO:0000256" key="7">
    <source>
        <dbReference type="ARBA" id="ARBA00022833"/>
    </source>
</evidence>
<dbReference type="Gene3D" id="3.40.50.300">
    <property type="entry name" value="P-loop containing nucleotide triphosphate hydrolases"/>
    <property type="match status" value="1"/>
</dbReference>
<gene>
    <name evidence="10 13" type="primary">rsgA</name>
    <name evidence="13" type="ORF">ACH4GP_35430</name>
</gene>
<dbReference type="CDD" id="cd01854">
    <property type="entry name" value="YjeQ_EngC"/>
    <property type="match status" value="1"/>
</dbReference>
<evidence type="ECO:0000256" key="9">
    <source>
        <dbReference type="ARBA" id="ARBA00023134"/>
    </source>
</evidence>
<comment type="similarity">
    <text evidence="10">Belongs to the TRAFAC class YlqF/YawG GTPase family. RsgA subfamily.</text>
</comment>
<evidence type="ECO:0000256" key="3">
    <source>
        <dbReference type="ARBA" id="ARBA00022723"/>
    </source>
</evidence>
<feature type="domain" description="EngC GTPase" evidence="11">
    <location>
        <begin position="147"/>
        <end position="312"/>
    </location>
</feature>
<keyword evidence="8 10" id="KW-0694">RNA-binding</keyword>
<feature type="binding site" evidence="10">
    <location>
        <position position="337"/>
    </location>
    <ligand>
        <name>Zn(2+)</name>
        <dbReference type="ChEBI" id="CHEBI:29105"/>
    </ligand>
</feature>
<evidence type="ECO:0000256" key="4">
    <source>
        <dbReference type="ARBA" id="ARBA00022730"/>
    </source>
</evidence>
<keyword evidence="14" id="KW-1185">Reference proteome</keyword>